<sequence length="1130" mass="128860">MGDFKTYLAEVKREFGTGVATEHTHRGALKALVESFSPDVAAINEPKRVECGAPDYVVKRGGLSVGYIEAKDVGRSLDEAERSEQLGRYLPSLENLVLTDYLEFRWYHRGELRERARLAKLTRDGKIVSDKKGEADLARLFESFLDQSPEPITSSKELSERLARLAREIQRAVVMAFDQDLASTELRNLRRAFAEVLIPDLDQPEKTGEFADMYSQTIVYGLFAARCNHPGPEPFRRLGAARSIPRTNPFLRQLFETITGTALDDEPYVDYVEDVVTILDQTDLDSVLADFGKRTKQEDPVVHFYETFLAAYDPKLRERRGVYYTPEPVVSYIVRSVDSILKSHFGLGGGLMDSSTVEYEEEAPVLDSRGRPDPEKLPERVTKTSPKVLILDPACGTGTFLYAVIDHIRQDFMAHGNAGYWSAYVRDHLLPRIFGFELLMAPYAVAHFKLGMMLAGQDLPVEVRKDWVYDFKSNERLGVYLTNTLEEAENPWKNLWGYEAIGREAQSASVVKRDKPIMVVIGNPPYSGISSNKGEWIKDLLRGKLPENQNAPSYYEVDGKPLGEKKLWLQDDYVKFLRWGQWRVEKTGVGILAFVTNHGYIDNPTFRGMRQALMNAFSEIYILDLHGNAKKKERSPDGSKDENVFDIQQGVAIGIFVKDNSKIGPAKVYHSQLWGSRDQKYEWLQQSDMEDSKWEILNPTSPFYFFIPCEDENRNEYENYQQVASIMPINVTGIVTARDHFVFGFDKAELMKRVIEFADPDISDADIRERYFKGKGSSRYPDGDTRGWKLPEARIRVRFDEDRNTRILSCLYRPFDFRPLYYVDWMVDWPRPEIMRHMLAGENLGLIFMRQVALQDAYTHFGVTRYPVDNRAFYSNKGIMNLAPLYLYPSPAENSSRQKYLAGADWPPGKDGRVPNLSPEFVADFAGRLGLSFVPDGRGDREATFGPEDVFDYIYAVFHSPRYRERYAEFLKIDFPRVPLTSDREKFRRLVELGGEMVALHLLESPLLARPATIYPVVGDNRVEKGHPKYFAPGGVGPGSGSKGGDGNAAVLEAGRVYINKSQYFEGVPPQVWEHQVGGYQVCDKWLKDRRGRQLSYDDLTHYQKVVVALKETIRLMEEVDSAVGEWPLE</sequence>
<evidence type="ECO:0000313" key="7">
    <source>
        <dbReference type="Proteomes" id="UP001220010"/>
    </source>
</evidence>
<dbReference type="SUPFAM" id="SSF53335">
    <property type="entry name" value="S-adenosyl-L-methionine-dependent methyltransferases"/>
    <property type="match status" value="1"/>
</dbReference>
<feature type="domain" description="Type ISP restriction-modification enzyme LLaBIII C-terminal specificity" evidence="5">
    <location>
        <begin position="725"/>
        <end position="1119"/>
    </location>
</feature>
<dbReference type="InterPro" id="IPR050953">
    <property type="entry name" value="N4_N6_ade-DNA_methylase"/>
</dbReference>
<reference evidence="6 7" key="1">
    <citation type="submission" date="2023-03" db="EMBL/GenBank/DDBJ databases">
        <title>WGS of Methanotrichaceae archaeon Mx.</title>
        <authorList>
            <person name="Sorokin D.Y."/>
            <person name="Merkel A.Y."/>
        </authorList>
    </citation>
    <scope>NUCLEOTIDE SEQUENCE [LARGE SCALE GENOMIC DNA]</scope>
    <source>
        <strain evidence="6 7">Mx</strain>
    </source>
</reference>
<protein>
    <recommendedName>
        <fullName evidence="1">site-specific DNA-methyltransferase (adenine-specific)</fullName>
        <ecNumber evidence="1">2.1.1.72</ecNumber>
    </recommendedName>
</protein>
<evidence type="ECO:0000256" key="1">
    <source>
        <dbReference type="ARBA" id="ARBA00011900"/>
    </source>
</evidence>
<dbReference type="EMBL" id="JARFPK010000048">
    <property type="protein sequence ID" value="MDF0591580.1"/>
    <property type="molecule type" value="Genomic_DNA"/>
</dbReference>
<comment type="caution">
    <text evidence="6">The sequence shown here is derived from an EMBL/GenBank/DDBJ whole genome shotgun (WGS) entry which is preliminary data.</text>
</comment>
<evidence type="ECO:0000313" key="6">
    <source>
        <dbReference type="EMBL" id="MDF0591580.1"/>
    </source>
</evidence>
<proteinExistence type="predicted"/>
<keyword evidence="7" id="KW-1185">Reference proteome</keyword>
<dbReference type="InterPro" id="IPR041635">
    <property type="entry name" value="Type_ISP_LLaBIII_C"/>
</dbReference>
<name>A0ABT5XA83_9EURY</name>
<evidence type="ECO:0000259" key="5">
    <source>
        <dbReference type="Pfam" id="PF18135"/>
    </source>
</evidence>
<keyword evidence="2" id="KW-0489">Methyltransferase</keyword>
<dbReference type="Proteomes" id="UP001220010">
    <property type="component" value="Unassembled WGS sequence"/>
</dbReference>
<dbReference type="InterPro" id="IPR029063">
    <property type="entry name" value="SAM-dependent_MTases_sf"/>
</dbReference>
<dbReference type="Pfam" id="PF18135">
    <property type="entry name" value="Type_ISP_C"/>
    <property type="match status" value="1"/>
</dbReference>
<accession>A0ABT5XA83</accession>
<evidence type="ECO:0000256" key="3">
    <source>
        <dbReference type="ARBA" id="ARBA00022679"/>
    </source>
</evidence>
<dbReference type="EC" id="2.1.1.72" evidence="1"/>
<gene>
    <name evidence="6" type="ORF">P0O15_10460</name>
</gene>
<organism evidence="6 7">
    <name type="scientific">Candidatus Methanocrinis natronophilus</name>
    <dbReference type="NCBI Taxonomy" id="3033396"/>
    <lineage>
        <taxon>Archaea</taxon>
        <taxon>Methanobacteriati</taxon>
        <taxon>Methanobacteriota</taxon>
        <taxon>Stenosarchaea group</taxon>
        <taxon>Methanomicrobia</taxon>
        <taxon>Methanotrichales</taxon>
        <taxon>Methanotrichaceae</taxon>
        <taxon>Methanocrinis</taxon>
    </lineage>
</organism>
<dbReference type="PANTHER" id="PTHR33841">
    <property type="entry name" value="DNA METHYLTRANSFERASE YEEA-RELATED"/>
    <property type="match status" value="1"/>
</dbReference>
<dbReference type="Gene3D" id="3.40.50.150">
    <property type="entry name" value="Vaccinia Virus protein VP39"/>
    <property type="match status" value="1"/>
</dbReference>
<keyword evidence="3" id="KW-0808">Transferase</keyword>
<evidence type="ECO:0000256" key="4">
    <source>
        <dbReference type="ARBA" id="ARBA00047942"/>
    </source>
</evidence>
<evidence type="ECO:0000256" key="2">
    <source>
        <dbReference type="ARBA" id="ARBA00022603"/>
    </source>
</evidence>
<dbReference type="RefSeq" id="WP_316967308.1">
    <property type="nucleotide sequence ID" value="NZ_JARFPK010000048.1"/>
</dbReference>
<dbReference type="PRINTS" id="PR00507">
    <property type="entry name" value="N12N6MTFRASE"/>
</dbReference>
<dbReference type="PANTHER" id="PTHR33841:SF1">
    <property type="entry name" value="DNA METHYLTRANSFERASE A"/>
    <property type="match status" value="1"/>
</dbReference>
<comment type="catalytic activity">
    <reaction evidence="4">
        <text>a 2'-deoxyadenosine in DNA + S-adenosyl-L-methionine = an N(6)-methyl-2'-deoxyadenosine in DNA + S-adenosyl-L-homocysteine + H(+)</text>
        <dbReference type="Rhea" id="RHEA:15197"/>
        <dbReference type="Rhea" id="RHEA-COMP:12418"/>
        <dbReference type="Rhea" id="RHEA-COMP:12419"/>
        <dbReference type="ChEBI" id="CHEBI:15378"/>
        <dbReference type="ChEBI" id="CHEBI:57856"/>
        <dbReference type="ChEBI" id="CHEBI:59789"/>
        <dbReference type="ChEBI" id="CHEBI:90615"/>
        <dbReference type="ChEBI" id="CHEBI:90616"/>
        <dbReference type="EC" id="2.1.1.72"/>
    </reaction>
</comment>